<dbReference type="PANTHER" id="PTHR46796:SF13">
    <property type="entry name" value="HTH-TYPE TRANSCRIPTIONAL ACTIVATOR RHAS"/>
    <property type="match status" value="1"/>
</dbReference>
<dbReference type="InterPro" id="IPR009057">
    <property type="entry name" value="Homeodomain-like_sf"/>
</dbReference>
<evidence type="ECO:0000256" key="1">
    <source>
        <dbReference type="ARBA" id="ARBA00023015"/>
    </source>
</evidence>
<dbReference type="InterPro" id="IPR018062">
    <property type="entry name" value="HTH_AraC-typ_CS"/>
</dbReference>
<evidence type="ECO:0000259" key="4">
    <source>
        <dbReference type="PROSITE" id="PS01124"/>
    </source>
</evidence>
<protein>
    <submittedName>
        <fullName evidence="5">AraC-type DNA-binding protein</fullName>
    </submittedName>
</protein>
<dbReference type="EMBL" id="FUXU01000021">
    <property type="protein sequence ID" value="SKA53727.1"/>
    <property type="molecule type" value="Genomic_DNA"/>
</dbReference>
<dbReference type="PROSITE" id="PS00041">
    <property type="entry name" value="HTH_ARAC_FAMILY_1"/>
    <property type="match status" value="1"/>
</dbReference>
<dbReference type="Proteomes" id="UP000190162">
    <property type="component" value="Unassembled WGS sequence"/>
</dbReference>
<evidence type="ECO:0000313" key="5">
    <source>
        <dbReference type="EMBL" id="SKA53727.1"/>
    </source>
</evidence>
<organism evidence="5 6">
    <name type="scientific">Enterovibrio nigricans DSM 22720</name>
    <dbReference type="NCBI Taxonomy" id="1121868"/>
    <lineage>
        <taxon>Bacteria</taxon>
        <taxon>Pseudomonadati</taxon>
        <taxon>Pseudomonadota</taxon>
        <taxon>Gammaproteobacteria</taxon>
        <taxon>Vibrionales</taxon>
        <taxon>Vibrionaceae</taxon>
        <taxon>Enterovibrio</taxon>
    </lineage>
</organism>
<feature type="domain" description="HTH araC/xylS-type" evidence="4">
    <location>
        <begin position="102"/>
        <end position="199"/>
    </location>
</feature>
<dbReference type="PANTHER" id="PTHR46796">
    <property type="entry name" value="HTH-TYPE TRANSCRIPTIONAL ACTIVATOR RHAS-RELATED"/>
    <property type="match status" value="1"/>
</dbReference>
<keyword evidence="6" id="KW-1185">Reference proteome</keyword>
<dbReference type="Gene3D" id="1.10.10.60">
    <property type="entry name" value="Homeodomain-like"/>
    <property type="match status" value="1"/>
</dbReference>
<sequence>MAIEPAVIDIWQSSVSEAQTFSVVPDGCRDVILTTTEQGACSVHVSPLYANTLNVQMTPGMTMLGYRLAPGAFIDESRLICALTESSQDIEDKVGVYTHICPDISEILESIRHHQGRASLLAVKLGVSERTLQRHLTRHTGISPVFWMQLTRVRQSAKSIGSGCPLVDVACDWGYSDQAHLTREIKRWFGVTPGELKVRQDLLSQLHSPGY</sequence>
<accession>A0A1T4UM08</accession>
<gene>
    <name evidence="5" type="ORF">SAMN02745132_02014</name>
</gene>
<dbReference type="SUPFAM" id="SSF46689">
    <property type="entry name" value="Homeodomain-like"/>
    <property type="match status" value="1"/>
</dbReference>
<dbReference type="GO" id="GO:0043565">
    <property type="term" value="F:sequence-specific DNA binding"/>
    <property type="evidence" value="ECO:0007669"/>
    <property type="project" value="InterPro"/>
</dbReference>
<dbReference type="InterPro" id="IPR018060">
    <property type="entry name" value="HTH_AraC"/>
</dbReference>
<dbReference type="GO" id="GO:0003700">
    <property type="term" value="F:DNA-binding transcription factor activity"/>
    <property type="evidence" value="ECO:0007669"/>
    <property type="project" value="InterPro"/>
</dbReference>
<name>A0A1T4UM08_9GAMM</name>
<dbReference type="RefSeq" id="WP_244556552.1">
    <property type="nucleotide sequence ID" value="NZ_FUXU01000021.1"/>
</dbReference>
<dbReference type="InterPro" id="IPR050204">
    <property type="entry name" value="AraC_XylS_family_regulators"/>
</dbReference>
<keyword evidence="3" id="KW-0804">Transcription</keyword>
<dbReference type="PROSITE" id="PS01124">
    <property type="entry name" value="HTH_ARAC_FAMILY_2"/>
    <property type="match status" value="1"/>
</dbReference>
<reference evidence="6" key="1">
    <citation type="submission" date="2017-02" db="EMBL/GenBank/DDBJ databases">
        <authorList>
            <person name="Varghese N."/>
            <person name="Submissions S."/>
        </authorList>
    </citation>
    <scope>NUCLEOTIDE SEQUENCE [LARGE SCALE GENOMIC DNA]</scope>
    <source>
        <strain evidence="6">DSM 22720</strain>
    </source>
</reference>
<proteinExistence type="predicted"/>
<dbReference type="SMART" id="SM00342">
    <property type="entry name" value="HTH_ARAC"/>
    <property type="match status" value="1"/>
</dbReference>
<evidence type="ECO:0000256" key="3">
    <source>
        <dbReference type="ARBA" id="ARBA00023163"/>
    </source>
</evidence>
<evidence type="ECO:0000256" key="2">
    <source>
        <dbReference type="ARBA" id="ARBA00023125"/>
    </source>
</evidence>
<dbReference type="Pfam" id="PF12833">
    <property type="entry name" value="HTH_18"/>
    <property type="match status" value="1"/>
</dbReference>
<keyword evidence="1" id="KW-0805">Transcription regulation</keyword>
<keyword evidence="2 5" id="KW-0238">DNA-binding</keyword>
<evidence type="ECO:0000313" key="6">
    <source>
        <dbReference type="Proteomes" id="UP000190162"/>
    </source>
</evidence>
<dbReference type="AlphaFoldDB" id="A0A1T4UM08"/>